<dbReference type="AlphaFoldDB" id="E1QR86"/>
<dbReference type="InterPro" id="IPR007138">
    <property type="entry name" value="ABM_dom"/>
</dbReference>
<sequence length="97" mass="11883">MISVGLYYRVKRGHEEEFERMFNEVLNFLRENVDGFINAKLYRSVDDPSEYLIYSEWRDLESFKRFIMSREYKETITYGRTILEDKPKHRIFQEIGV</sequence>
<dbReference type="Pfam" id="PF03992">
    <property type="entry name" value="ABM"/>
    <property type="match status" value="1"/>
</dbReference>
<proteinExistence type="predicted"/>
<protein>
    <submittedName>
        <fullName evidence="2">Antibiotic biosynthesis monooxygenase</fullName>
    </submittedName>
</protein>
<accession>E1QR86</accession>
<keyword evidence="2" id="KW-0560">Oxidoreductase</keyword>
<dbReference type="GO" id="GO:0004497">
    <property type="term" value="F:monooxygenase activity"/>
    <property type="evidence" value="ECO:0007669"/>
    <property type="project" value="UniProtKB-KW"/>
</dbReference>
<dbReference type="SUPFAM" id="SSF54909">
    <property type="entry name" value="Dimeric alpha+beta barrel"/>
    <property type="match status" value="1"/>
</dbReference>
<dbReference type="STRING" id="572478.Vdis_2409"/>
<dbReference type="InterPro" id="IPR011008">
    <property type="entry name" value="Dimeric_a/b-barrel"/>
</dbReference>
<dbReference type="RefSeq" id="WP_013337501.1">
    <property type="nucleotide sequence ID" value="NC_014537.1"/>
</dbReference>
<keyword evidence="2" id="KW-0503">Monooxygenase</keyword>
<dbReference type="HOGENOM" id="CLU_182726_0_0_2"/>
<dbReference type="KEGG" id="vdi:Vdis_2409"/>
<dbReference type="OrthoDB" id="8690at2157"/>
<reference evidence="3" key="2">
    <citation type="journal article" date="2010" name="Stand. Genomic Sci.">
        <title>Complete genome sequence of Vulcanisaeta distributa type strain (IC-017T).</title>
        <authorList>
            <person name="Mavromatis K."/>
            <person name="Sikorski J."/>
            <person name="Pabst E."/>
            <person name="Teshima H."/>
            <person name="Lapidus A."/>
            <person name="Lucas S."/>
            <person name="Nolan M."/>
            <person name="Glavina Del Rio T."/>
            <person name="Cheng J."/>
            <person name="Bruce D."/>
            <person name="Goodwin L."/>
            <person name="Pitluck S."/>
            <person name="Liolios K."/>
            <person name="Ivanova N."/>
            <person name="Mikhailova N."/>
            <person name="Pati A."/>
            <person name="Chen A."/>
            <person name="Palaniappan K."/>
            <person name="Land M."/>
            <person name="Hauser L."/>
            <person name="Chang Y."/>
            <person name="Jeffries C."/>
            <person name="Rohde M."/>
            <person name="Spring S."/>
            <person name="Goker M."/>
            <person name="Wirth R."/>
            <person name="Woyke T."/>
            <person name="Bristow J."/>
            <person name="Eisen J."/>
            <person name="Markowitz V."/>
            <person name="Hugenholtz P."/>
            <person name="Klenk H."/>
            <person name="Kyrpides N."/>
        </authorList>
    </citation>
    <scope>NUCLEOTIDE SEQUENCE [LARGE SCALE GENOMIC DNA]</scope>
    <source>
        <strain evidence="3">DSM 14429 / JCM 11212 / NBRC 100878 / IC-017</strain>
    </source>
</reference>
<reference evidence="2 3" key="1">
    <citation type="journal article" date="2010" name="Stand. Genomic Sci.">
        <title>Complete genome sequence of Vulcanisaeta distributa type strain (IC-017).</title>
        <authorList>
            <person name="Mavromatis K."/>
            <person name="Sikorski J."/>
            <person name="Pabst E."/>
            <person name="Teshima H."/>
            <person name="Lapidus A."/>
            <person name="Lucas S."/>
            <person name="Nolan M."/>
            <person name="Glavina Del Rio T."/>
            <person name="Cheng J.F."/>
            <person name="Bruce D."/>
            <person name="Goodwin L."/>
            <person name="Pitluck S."/>
            <person name="Liolios K."/>
            <person name="Ivanova N."/>
            <person name="Mikhailova N."/>
            <person name="Pati A."/>
            <person name="Chen A."/>
            <person name="Palaniappan K."/>
            <person name="Land M."/>
            <person name="Hauser L."/>
            <person name="Chang Y.J."/>
            <person name="Jeffries C.D."/>
            <person name="Rohde M."/>
            <person name="Spring S."/>
            <person name="Goker M."/>
            <person name="Wirth R."/>
            <person name="Woyke T."/>
            <person name="Bristow J."/>
            <person name="Eisen J.A."/>
            <person name="Markowitz V."/>
            <person name="Hugenholtz P."/>
            <person name="Klenk H.P."/>
            <person name="Kyrpides N.C."/>
        </authorList>
    </citation>
    <scope>NUCLEOTIDE SEQUENCE [LARGE SCALE GENOMIC DNA]</scope>
    <source>
        <strain evidence="3">DSM 14429 / JCM 11212 / NBRC 100878 / IC-017</strain>
    </source>
</reference>
<dbReference type="PANTHER" id="PTHR34474">
    <property type="entry name" value="SIGNAL TRANSDUCTION PROTEIN TRAP"/>
    <property type="match status" value="1"/>
</dbReference>
<evidence type="ECO:0000259" key="1">
    <source>
        <dbReference type="PROSITE" id="PS51725"/>
    </source>
</evidence>
<evidence type="ECO:0000313" key="2">
    <source>
        <dbReference type="EMBL" id="ADN51776.1"/>
    </source>
</evidence>
<evidence type="ECO:0000313" key="3">
    <source>
        <dbReference type="Proteomes" id="UP000006681"/>
    </source>
</evidence>
<dbReference type="InterPro" id="IPR050404">
    <property type="entry name" value="Heme-degrading_MO"/>
</dbReference>
<dbReference type="GeneID" id="9753366"/>
<gene>
    <name evidence="2" type="ordered locus">Vdis_2409</name>
</gene>
<dbReference type="PANTHER" id="PTHR34474:SF2">
    <property type="entry name" value="SIGNAL TRANSDUCTION PROTEIN TRAP"/>
    <property type="match status" value="1"/>
</dbReference>
<organism evidence="2 3">
    <name type="scientific">Vulcanisaeta distributa (strain DSM 14429 / JCM 11212 / NBRC 100878 / IC-017)</name>
    <dbReference type="NCBI Taxonomy" id="572478"/>
    <lineage>
        <taxon>Archaea</taxon>
        <taxon>Thermoproteota</taxon>
        <taxon>Thermoprotei</taxon>
        <taxon>Thermoproteales</taxon>
        <taxon>Thermoproteaceae</taxon>
        <taxon>Vulcanisaeta</taxon>
    </lineage>
</organism>
<keyword evidence="3" id="KW-1185">Reference proteome</keyword>
<name>E1QR86_VULDI</name>
<dbReference type="eggNOG" id="arCOG05403">
    <property type="taxonomic scope" value="Archaea"/>
</dbReference>
<feature type="domain" description="ABM" evidence="1">
    <location>
        <begin position="2"/>
        <end position="92"/>
    </location>
</feature>
<dbReference type="PROSITE" id="PS51725">
    <property type="entry name" value="ABM"/>
    <property type="match status" value="1"/>
</dbReference>
<dbReference type="EMBL" id="CP002100">
    <property type="protein sequence ID" value="ADN51776.1"/>
    <property type="molecule type" value="Genomic_DNA"/>
</dbReference>
<dbReference type="Gene3D" id="3.30.70.100">
    <property type="match status" value="1"/>
</dbReference>
<dbReference type="Proteomes" id="UP000006681">
    <property type="component" value="Chromosome"/>
</dbReference>